<reference evidence="1" key="1">
    <citation type="submission" date="2022-10" db="EMBL/GenBank/DDBJ databases">
        <title>Culturing micro-colonial fungi from biological soil crusts in the Mojave desert and describing Neophaeococcomyces mojavensis, and introducing the new genera and species Taxawa tesnikishii.</title>
        <authorList>
            <person name="Kurbessoian T."/>
            <person name="Stajich J.E."/>
        </authorList>
    </citation>
    <scope>NUCLEOTIDE SEQUENCE</scope>
    <source>
        <strain evidence="1">JES_115</strain>
    </source>
</reference>
<keyword evidence="2" id="KW-1185">Reference proteome</keyword>
<evidence type="ECO:0000313" key="1">
    <source>
        <dbReference type="EMBL" id="KAJ9640403.1"/>
    </source>
</evidence>
<sequence length="689" mass="75775">MAPRTRRRANNPETVYRTSPRLQQKQQRFPSRRRSVKATSSVAGEKRTPVRRQETLTQVGFVSSFSGGSGGEDEDGREEEWAEERPRKKRKRSSDGDMSGRGSGKKQTTLTQMVWPAVVAGSDDEEVEGEVLEDEVPASGQGVHGRQGETTQLADALYGAAKAAGEDTQDGVVQEPHESLQENVPDHEIREEDPHEKDVVPAVRRSPRLMKRLPGTSQRAIGSPAELSRLRTPRKIRVLEVPSSQSPPATPLSTQRTQTPHSRRTRSPLKERSVNRQAVLETPSKLRTVLFADDIGSAKKAPFKMPPLPAKLFNPKPTPGPARLIRKTTIPDSQAIDDEETEDDGEHDDEIQEHQAPTEAEQRRSENTQATHPEQDSIRYLIGPETQALGDRTVLSDIYLGSSIVQDNIVDEDEDIAGLPDSTVRSFEFDLDVPTQKATLKPAAPQPPDSPFAPRTTRPNFVKNSTGTDEDLLAADSQPPASQTRTSRPHFTQQSSDFLRALQADEPADYSSWVPRAARATAQPFHPSQATTVDITQAARRTQHTLIPSSPQRASSPVVEVTRIPDSPLSKPAEEEVVYIPSSPLDRPMEEEEAAASSSPLPLPPSDFSSQVFEREREPQGKQGGGGGGLVTVSQLLPDSLMNFTLPRPPVWSQDEEGSRRVRKRGRGGRKGSQSGGRLRLSWLGSVEE</sequence>
<evidence type="ECO:0000313" key="2">
    <source>
        <dbReference type="Proteomes" id="UP001172680"/>
    </source>
</evidence>
<comment type="caution">
    <text evidence="1">The sequence shown here is derived from an EMBL/GenBank/DDBJ whole genome shotgun (WGS) entry which is preliminary data.</text>
</comment>
<dbReference type="EMBL" id="JAPDRP010000017">
    <property type="protein sequence ID" value="KAJ9640403.1"/>
    <property type="molecule type" value="Genomic_DNA"/>
</dbReference>
<proteinExistence type="predicted"/>
<organism evidence="1 2">
    <name type="scientific">Coniosporium tulheliwenetii</name>
    <dbReference type="NCBI Taxonomy" id="3383036"/>
    <lineage>
        <taxon>Eukaryota</taxon>
        <taxon>Fungi</taxon>
        <taxon>Dikarya</taxon>
        <taxon>Ascomycota</taxon>
        <taxon>Pezizomycotina</taxon>
        <taxon>Dothideomycetes</taxon>
        <taxon>Dothideomycetes incertae sedis</taxon>
        <taxon>Coniosporium</taxon>
    </lineage>
</organism>
<name>A0ACC2YYZ9_9PEZI</name>
<gene>
    <name evidence="1" type="ORF">H2199_005942</name>
</gene>
<protein>
    <submittedName>
        <fullName evidence="1">Uncharacterized protein</fullName>
    </submittedName>
</protein>
<dbReference type="Proteomes" id="UP001172680">
    <property type="component" value="Unassembled WGS sequence"/>
</dbReference>
<accession>A0ACC2YYZ9</accession>